<evidence type="ECO:0000313" key="15">
    <source>
        <dbReference type="Proteomes" id="UP000826300"/>
    </source>
</evidence>
<feature type="transmembrane region" description="Helical" evidence="13">
    <location>
        <begin position="9"/>
        <end position="30"/>
    </location>
</feature>
<evidence type="ECO:0000256" key="1">
    <source>
        <dbReference type="ARBA" id="ARBA00004141"/>
    </source>
</evidence>
<evidence type="ECO:0000256" key="2">
    <source>
        <dbReference type="ARBA" id="ARBA00006920"/>
    </source>
</evidence>
<evidence type="ECO:0000313" key="14">
    <source>
        <dbReference type="EMBL" id="QYZ69895.1"/>
    </source>
</evidence>
<comment type="subcellular location">
    <subcellularLocation>
        <location evidence="1">Membrane</location>
        <topology evidence="1">Multi-pass membrane protein</topology>
    </subcellularLocation>
</comment>
<dbReference type="GO" id="GO:0016020">
    <property type="term" value="C:membrane"/>
    <property type="evidence" value="ECO:0007669"/>
    <property type="project" value="UniProtKB-SubCell"/>
</dbReference>
<keyword evidence="4" id="KW-0633">Potassium transport</keyword>
<feature type="transmembrane region" description="Helical" evidence="13">
    <location>
        <begin position="112"/>
        <end position="133"/>
    </location>
</feature>
<evidence type="ECO:0000256" key="7">
    <source>
        <dbReference type="ARBA" id="ARBA00022958"/>
    </source>
</evidence>
<name>A0A8G1EBR3_9RHOB</name>
<dbReference type="EMBL" id="CP069370">
    <property type="protein sequence ID" value="QYZ69895.1"/>
    <property type="molecule type" value="Genomic_DNA"/>
</dbReference>
<keyword evidence="11" id="KW-0407">Ion channel</keyword>
<dbReference type="AlphaFoldDB" id="A0A8G1EBR3"/>
<evidence type="ECO:0000256" key="5">
    <source>
        <dbReference type="ARBA" id="ARBA00022692"/>
    </source>
</evidence>
<comment type="similarity">
    <text evidence="2">Belongs to the TMEM175 family.</text>
</comment>
<accession>A0A8G1EBR3</accession>
<dbReference type="InterPro" id="IPR010617">
    <property type="entry name" value="TMEM175-like"/>
</dbReference>
<dbReference type="Proteomes" id="UP000826300">
    <property type="component" value="Chromosome"/>
</dbReference>
<evidence type="ECO:0000256" key="3">
    <source>
        <dbReference type="ARBA" id="ARBA00022448"/>
    </source>
</evidence>
<keyword evidence="10 13" id="KW-0472">Membrane</keyword>
<keyword evidence="9" id="KW-0406">Ion transport</keyword>
<organism evidence="14 15">
    <name type="scientific">Neotabrizicola shimadae</name>
    <dbReference type="NCBI Taxonomy" id="2807096"/>
    <lineage>
        <taxon>Bacteria</taxon>
        <taxon>Pseudomonadati</taxon>
        <taxon>Pseudomonadota</taxon>
        <taxon>Alphaproteobacteria</taxon>
        <taxon>Rhodobacterales</taxon>
        <taxon>Paracoccaceae</taxon>
        <taxon>Neotabrizicola</taxon>
    </lineage>
</organism>
<dbReference type="RefSeq" id="WP_220662111.1">
    <property type="nucleotide sequence ID" value="NZ_CP069370.1"/>
</dbReference>
<keyword evidence="5 13" id="KW-0812">Transmembrane</keyword>
<keyword evidence="8 13" id="KW-1133">Transmembrane helix</keyword>
<feature type="transmembrane region" description="Helical" evidence="13">
    <location>
        <begin position="153"/>
        <end position="174"/>
    </location>
</feature>
<sequence length="206" mass="22807">MAGNENERLIVFCDAVIAITITLLVLEISLPESADVASDAALWQALIELRPRLLGYVISFLVIAVFWLSHREKFSWIVRSSNLLLWLNLGFLLGITWMPFATDILVENGGRLATILYAALTMTISLFGAAISWHAVRAGLAADTHRDISAWRLAWPSLSTALVFALSIPVALWSPTAAQYSWFLLLPLRRFTDAHVAADIHRAASH</sequence>
<keyword evidence="6" id="KW-0631">Potassium channel</keyword>
<evidence type="ECO:0000256" key="10">
    <source>
        <dbReference type="ARBA" id="ARBA00023136"/>
    </source>
</evidence>
<evidence type="ECO:0000256" key="4">
    <source>
        <dbReference type="ARBA" id="ARBA00022538"/>
    </source>
</evidence>
<evidence type="ECO:0000256" key="9">
    <source>
        <dbReference type="ARBA" id="ARBA00023065"/>
    </source>
</evidence>
<evidence type="ECO:0000256" key="11">
    <source>
        <dbReference type="ARBA" id="ARBA00023303"/>
    </source>
</evidence>
<proteinExistence type="inferred from homology"/>
<evidence type="ECO:0000256" key="13">
    <source>
        <dbReference type="SAM" id="Phobius"/>
    </source>
</evidence>
<evidence type="ECO:0000256" key="6">
    <source>
        <dbReference type="ARBA" id="ARBA00022826"/>
    </source>
</evidence>
<protein>
    <submittedName>
        <fullName evidence="14">DUF1211 domain-containing protein</fullName>
    </submittedName>
</protein>
<dbReference type="GO" id="GO:0015252">
    <property type="term" value="F:proton channel activity"/>
    <property type="evidence" value="ECO:0007669"/>
    <property type="project" value="InterPro"/>
</dbReference>
<keyword evidence="3" id="KW-0813">Transport</keyword>
<reference evidence="14" key="1">
    <citation type="submission" date="2021-02" db="EMBL/GenBank/DDBJ databases">
        <title>Rhodobacter shimadae sp. nov., an aerobic anoxygenic phototrophic bacterium isolated from a hot spring.</title>
        <authorList>
            <person name="Muramatsu S."/>
            <person name="Haruta S."/>
            <person name="Hirose S."/>
            <person name="Hanada S."/>
        </authorList>
    </citation>
    <scope>NUCLEOTIDE SEQUENCE</scope>
    <source>
        <strain evidence="14">N10</strain>
    </source>
</reference>
<keyword evidence="15" id="KW-1185">Reference proteome</keyword>
<evidence type="ECO:0000256" key="12">
    <source>
        <dbReference type="ARBA" id="ARBA00034430"/>
    </source>
</evidence>
<comment type="catalytic activity">
    <reaction evidence="12">
        <text>K(+)(in) = K(+)(out)</text>
        <dbReference type="Rhea" id="RHEA:29463"/>
        <dbReference type="ChEBI" id="CHEBI:29103"/>
    </reaction>
</comment>
<dbReference type="GO" id="GO:0005267">
    <property type="term" value="F:potassium channel activity"/>
    <property type="evidence" value="ECO:0007669"/>
    <property type="project" value="UniProtKB-KW"/>
</dbReference>
<gene>
    <name evidence="14" type="ORF">JO391_19760</name>
</gene>
<dbReference type="PANTHER" id="PTHR31462:SF5">
    <property type="entry name" value="ENDOSOMAL_LYSOSOMAL PROTON CHANNEL TMEM175"/>
    <property type="match status" value="1"/>
</dbReference>
<keyword evidence="7" id="KW-0630">Potassium</keyword>
<dbReference type="KEGG" id="nsm:JO391_19760"/>
<dbReference type="PANTHER" id="PTHR31462">
    <property type="entry name" value="ENDOSOMAL/LYSOSOMAL POTASSIUM CHANNEL TMEM175"/>
    <property type="match status" value="1"/>
</dbReference>
<evidence type="ECO:0000256" key="8">
    <source>
        <dbReference type="ARBA" id="ARBA00022989"/>
    </source>
</evidence>
<dbReference type="Pfam" id="PF06736">
    <property type="entry name" value="TMEM175"/>
    <property type="match status" value="1"/>
</dbReference>
<feature type="transmembrane region" description="Helical" evidence="13">
    <location>
        <begin position="82"/>
        <end position="100"/>
    </location>
</feature>
<feature type="transmembrane region" description="Helical" evidence="13">
    <location>
        <begin position="53"/>
        <end position="70"/>
    </location>
</feature>